<name>A0A9X1NNH3_9HYPH</name>
<keyword evidence="2" id="KW-0560">Oxidoreductase</keyword>
<dbReference type="FunFam" id="3.40.309.10:FF:000009">
    <property type="entry name" value="Aldehyde dehydrogenase A"/>
    <property type="match status" value="1"/>
</dbReference>
<dbReference type="Proteomes" id="UP001139089">
    <property type="component" value="Unassembled WGS sequence"/>
</dbReference>
<organism evidence="4 5">
    <name type="scientific">Rhizobium quercicola</name>
    <dbReference type="NCBI Taxonomy" id="2901226"/>
    <lineage>
        <taxon>Bacteria</taxon>
        <taxon>Pseudomonadati</taxon>
        <taxon>Pseudomonadota</taxon>
        <taxon>Alphaproteobacteria</taxon>
        <taxon>Hyphomicrobiales</taxon>
        <taxon>Rhizobiaceae</taxon>
        <taxon>Rhizobium/Agrobacterium group</taxon>
        <taxon>Rhizobium</taxon>
    </lineage>
</organism>
<evidence type="ECO:0000259" key="3">
    <source>
        <dbReference type="Pfam" id="PF00171"/>
    </source>
</evidence>
<dbReference type="RefSeq" id="WP_231811555.1">
    <property type="nucleotide sequence ID" value="NZ_JAJOZR010000001.1"/>
</dbReference>
<dbReference type="Gene3D" id="3.40.309.10">
    <property type="entry name" value="Aldehyde Dehydrogenase, Chain A, domain 2"/>
    <property type="match status" value="1"/>
</dbReference>
<dbReference type="GO" id="GO:0009450">
    <property type="term" value="P:gamma-aminobutyric acid catabolic process"/>
    <property type="evidence" value="ECO:0007669"/>
    <property type="project" value="TreeGrafter"/>
</dbReference>
<dbReference type="AlphaFoldDB" id="A0A9X1NNH3"/>
<comment type="similarity">
    <text evidence="1">Belongs to the aldehyde dehydrogenase family.</text>
</comment>
<proteinExistence type="inferred from homology"/>
<protein>
    <submittedName>
        <fullName evidence="4">NAD-dependent succinate-semialdehyde dehydrogenase</fullName>
    </submittedName>
</protein>
<dbReference type="InterPro" id="IPR016162">
    <property type="entry name" value="Ald_DH_N"/>
</dbReference>
<keyword evidence="5" id="KW-1185">Reference proteome</keyword>
<dbReference type="GO" id="GO:0004777">
    <property type="term" value="F:succinate-semialdehyde dehydrogenase (NAD+) activity"/>
    <property type="evidence" value="ECO:0007669"/>
    <property type="project" value="TreeGrafter"/>
</dbReference>
<dbReference type="InterPro" id="IPR016161">
    <property type="entry name" value="Ald_DH/histidinol_DH"/>
</dbReference>
<sequence>MTPSLFIAGRWTTGSGSRSGPVLDPSTGEEIGRVPFAEPADLDAALDAAARGFAVWRTTSAFARSAVLRQAATLLRERHATIAEAITREQGKPLSEAKIEVLGSADHVDWAAEEGRRAYGRVIPARDRDVTQSVVQEPVGPVAAFSPWNFPVSQLVRKIAGALAAGCSMIAKAPEETPTSAILTVRCFEEAGLPAGVLNLVFGVPAEISEHLIASPVIRKVSFTGSVPVGRHLSQLAGLHLKRVTMELGGHAPFIVGAGVDPARVAEAAVRMKFRNAGQVCVSPTRFIVHESVFDTFVEVFAAEAATLTLGPGMDAASRMGPLAQARRVDAVEALVQDAADRGADIRTGGHRAHNQGFFFEPTILANVSRAARVMNEEAFGPVAAVNPFGSLDDAISEANRLPFGLAAYAMTNSLDEAERLSSGIEAGMVSINHAGLALPETPFGGIKDSGHGSEGGMEGLRAYLQDKFVTRRYAI</sequence>
<evidence type="ECO:0000313" key="5">
    <source>
        <dbReference type="Proteomes" id="UP001139089"/>
    </source>
</evidence>
<dbReference type="InterPro" id="IPR050740">
    <property type="entry name" value="Aldehyde_DH_Superfamily"/>
</dbReference>
<dbReference type="PANTHER" id="PTHR43353">
    <property type="entry name" value="SUCCINATE-SEMIALDEHYDE DEHYDROGENASE, MITOCHONDRIAL"/>
    <property type="match status" value="1"/>
</dbReference>
<gene>
    <name evidence="4" type="ORF">LRX75_02155</name>
</gene>
<dbReference type="SUPFAM" id="SSF53720">
    <property type="entry name" value="ALDH-like"/>
    <property type="match status" value="1"/>
</dbReference>
<dbReference type="EMBL" id="JAJOZR010000001">
    <property type="protein sequence ID" value="MCD7107835.1"/>
    <property type="molecule type" value="Genomic_DNA"/>
</dbReference>
<reference evidence="4" key="1">
    <citation type="submission" date="2021-12" db="EMBL/GenBank/DDBJ databases">
        <authorList>
            <person name="Li Y."/>
        </authorList>
    </citation>
    <scope>NUCLEOTIDE SEQUENCE</scope>
    <source>
        <strain evidence="4">DKSPLA3</strain>
    </source>
</reference>
<feature type="domain" description="Aldehyde dehydrogenase" evidence="3">
    <location>
        <begin position="11"/>
        <end position="470"/>
    </location>
</feature>
<dbReference type="InterPro" id="IPR015590">
    <property type="entry name" value="Aldehyde_DH_dom"/>
</dbReference>
<accession>A0A9X1NNH3</accession>
<dbReference type="CDD" id="cd07103">
    <property type="entry name" value="ALDH_F5_SSADH_GabD"/>
    <property type="match status" value="1"/>
</dbReference>
<dbReference type="Pfam" id="PF00171">
    <property type="entry name" value="Aldedh"/>
    <property type="match status" value="1"/>
</dbReference>
<evidence type="ECO:0000256" key="2">
    <source>
        <dbReference type="ARBA" id="ARBA00023002"/>
    </source>
</evidence>
<comment type="caution">
    <text evidence="4">The sequence shown here is derived from an EMBL/GenBank/DDBJ whole genome shotgun (WGS) entry which is preliminary data.</text>
</comment>
<evidence type="ECO:0000313" key="4">
    <source>
        <dbReference type="EMBL" id="MCD7107835.1"/>
    </source>
</evidence>
<dbReference type="Gene3D" id="3.40.605.10">
    <property type="entry name" value="Aldehyde Dehydrogenase, Chain A, domain 1"/>
    <property type="match status" value="1"/>
</dbReference>
<dbReference type="FunFam" id="3.40.605.10:FF:000033">
    <property type="entry name" value="NAD-dependent succinate-semialdehyde dehydrogenase"/>
    <property type="match status" value="1"/>
</dbReference>
<dbReference type="PANTHER" id="PTHR43353:SF5">
    <property type="entry name" value="SUCCINATE-SEMIALDEHYDE DEHYDROGENASE, MITOCHONDRIAL"/>
    <property type="match status" value="1"/>
</dbReference>
<dbReference type="InterPro" id="IPR016163">
    <property type="entry name" value="Ald_DH_C"/>
</dbReference>
<evidence type="ECO:0000256" key="1">
    <source>
        <dbReference type="ARBA" id="ARBA00009986"/>
    </source>
</evidence>